<protein>
    <submittedName>
        <fullName evidence="3">Uncharacterized protein</fullName>
    </submittedName>
</protein>
<keyword evidence="2" id="KW-0812">Transmembrane</keyword>
<feature type="transmembrane region" description="Helical" evidence="2">
    <location>
        <begin position="157"/>
        <end position="174"/>
    </location>
</feature>
<keyword evidence="2" id="KW-0472">Membrane</keyword>
<evidence type="ECO:0000313" key="3">
    <source>
        <dbReference type="EMBL" id="KAF2796590.1"/>
    </source>
</evidence>
<feature type="compositionally biased region" description="Basic residues" evidence="1">
    <location>
        <begin position="312"/>
        <end position="323"/>
    </location>
</feature>
<proteinExistence type="predicted"/>
<dbReference type="Proteomes" id="UP000799757">
    <property type="component" value="Unassembled WGS sequence"/>
</dbReference>
<feature type="transmembrane region" description="Helical" evidence="2">
    <location>
        <begin position="47"/>
        <end position="67"/>
    </location>
</feature>
<dbReference type="EMBL" id="MU001827">
    <property type="protein sequence ID" value="KAF2796590.1"/>
    <property type="molecule type" value="Genomic_DNA"/>
</dbReference>
<name>A0A6A6XJ84_9PLEO</name>
<reference evidence="3" key="1">
    <citation type="journal article" date="2020" name="Stud. Mycol.">
        <title>101 Dothideomycetes genomes: a test case for predicting lifestyles and emergence of pathogens.</title>
        <authorList>
            <person name="Haridas S."/>
            <person name="Albert R."/>
            <person name="Binder M."/>
            <person name="Bloem J."/>
            <person name="Labutti K."/>
            <person name="Salamov A."/>
            <person name="Andreopoulos B."/>
            <person name="Baker S."/>
            <person name="Barry K."/>
            <person name="Bills G."/>
            <person name="Bluhm B."/>
            <person name="Cannon C."/>
            <person name="Castanera R."/>
            <person name="Culley D."/>
            <person name="Daum C."/>
            <person name="Ezra D."/>
            <person name="Gonzalez J."/>
            <person name="Henrissat B."/>
            <person name="Kuo A."/>
            <person name="Liang C."/>
            <person name="Lipzen A."/>
            <person name="Lutzoni F."/>
            <person name="Magnuson J."/>
            <person name="Mondo S."/>
            <person name="Nolan M."/>
            <person name="Ohm R."/>
            <person name="Pangilinan J."/>
            <person name="Park H.-J."/>
            <person name="Ramirez L."/>
            <person name="Alfaro M."/>
            <person name="Sun H."/>
            <person name="Tritt A."/>
            <person name="Yoshinaga Y."/>
            <person name="Zwiers L.-H."/>
            <person name="Turgeon B."/>
            <person name="Goodwin S."/>
            <person name="Spatafora J."/>
            <person name="Crous P."/>
            <person name="Grigoriev I."/>
        </authorList>
    </citation>
    <scope>NUCLEOTIDE SEQUENCE</scope>
    <source>
        <strain evidence="3">CBS 109.77</strain>
    </source>
</reference>
<feature type="compositionally biased region" description="Low complexity" evidence="1">
    <location>
        <begin position="298"/>
        <end position="308"/>
    </location>
</feature>
<gene>
    <name evidence="3" type="ORF">K505DRAFT_323169</name>
</gene>
<feature type="non-terminal residue" evidence="3">
    <location>
        <position position="323"/>
    </location>
</feature>
<accession>A0A6A6XJ84</accession>
<evidence type="ECO:0000313" key="4">
    <source>
        <dbReference type="Proteomes" id="UP000799757"/>
    </source>
</evidence>
<dbReference type="AlphaFoldDB" id="A0A6A6XJ84"/>
<evidence type="ECO:0000256" key="1">
    <source>
        <dbReference type="SAM" id="MobiDB-lite"/>
    </source>
</evidence>
<feature type="transmembrane region" description="Helical" evidence="2">
    <location>
        <begin position="21"/>
        <end position="41"/>
    </location>
</feature>
<evidence type="ECO:0000256" key="2">
    <source>
        <dbReference type="SAM" id="Phobius"/>
    </source>
</evidence>
<sequence length="323" mass="35974">MMRSTLNVLPYKSHPLYRLKLNTIISDVAGLLLNIVAIASLASYNSWNIPIFLTSVVFLFISFTFCVHDLVTYAISKAAFPSDITTNPLPTPATFRATTRLSDETPEWPCKRLVITDLVLALIFQWLFWAEFFAIIYNGHRSYYSDGAETFEAYANLTNVIASILHGVAFWKELMARKHAAWKKDLEVRECDNCGHFVKAKDENVANTLPNDVLDCNRVEAGPSQPSILERFGKGEVTMPKWAKWSNVGKFTDDVNRDRESGVMGPSAEVALLATPEDSGTEVGGPSRSRSYGTLGQSVESVESVPETVVKKKEKGKKRLVDV</sequence>
<dbReference type="OrthoDB" id="3870692at2759"/>
<feature type="transmembrane region" description="Helical" evidence="2">
    <location>
        <begin position="118"/>
        <end position="137"/>
    </location>
</feature>
<keyword evidence="4" id="KW-1185">Reference proteome</keyword>
<feature type="region of interest" description="Disordered" evidence="1">
    <location>
        <begin position="274"/>
        <end position="323"/>
    </location>
</feature>
<feature type="compositionally biased region" description="Polar residues" evidence="1">
    <location>
        <begin position="288"/>
        <end position="297"/>
    </location>
</feature>
<organism evidence="3 4">
    <name type="scientific">Melanomma pulvis-pyrius CBS 109.77</name>
    <dbReference type="NCBI Taxonomy" id="1314802"/>
    <lineage>
        <taxon>Eukaryota</taxon>
        <taxon>Fungi</taxon>
        <taxon>Dikarya</taxon>
        <taxon>Ascomycota</taxon>
        <taxon>Pezizomycotina</taxon>
        <taxon>Dothideomycetes</taxon>
        <taxon>Pleosporomycetidae</taxon>
        <taxon>Pleosporales</taxon>
        <taxon>Melanommataceae</taxon>
        <taxon>Melanomma</taxon>
    </lineage>
</organism>
<keyword evidence="2" id="KW-1133">Transmembrane helix</keyword>